<dbReference type="EMBL" id="QKXH01000002">
    <property type="protein sequence ID" value="PZX94730.1"/>
    <property type="molecule type" value="Genomic_DNA"/>
</dbReference>
<reference evidence="2 3" key="1">
    <citation type="submission" date="2018-06" db="EMBL/GenBank/DDBJ databases">
        <title>Flavobacterium sp IMCC34762, genome.</title>
        <authorList>
            <person name="Joung Y."/>
            <person name="Cho J."/>
            <person name="Song J."/>
        </authorList>
    </citation>
    <scope>NUCLEOTIDE SEQUENCE [LARGE SCALE GENOMIC DNA]</scope>
    <source>
        <strain evidence="2 3">IMCC34762</strain>
    </source>
</reference>
<evidence type="ECO:0008006" key="4">
    <source>
        <dbReference type="Google" id="ProtNLM"/>
    </source>
</evidence>
<evidence type="ECO:0000313" key="2">
    <source>
        <dbReference type="EMBL" id="PZX94730.1"/>
    </source>
</evidence>
<organism evidence="2 3">
    <name type="scientific">Flavobacterium aquariorum</name>
    <dbReference type="NCBI Taxonomy" id="2217670"/>
    <lineage>
        <taxon>Bacteria</taxon>
        <taxon>Pseudomonadati</taxon>
        <taxon>Bacteroidota</taxon>
        <taxon>Flavobacteriia</taxon>
        <taxon>Flavobacteriales</taxon>
        <taxon>Flavobacteriaceae</taxon>
        <taxon>Flavobacterium</taxon>
    </lineage>
</organism>
<feature type="transmembrane region" description="Helical" evidence="1">
    <location>
        <begin position="35"/>
        <end position="52"/>
    </location>
</feature>
<name>A0A2W7U0S8_9FLAO</name>
<dbReference type="RefSeq" id="WP_111408826.1">
    <property type="nucleotide sequence ID" value="NZ_QKXH01000002.1"/>
</dbReference>
<proteinExistence type="predicted"/>
<evidence type="ECO:0000256" key="1">
    <source>
        <dbReference type="SAM" id="Phobius"/>
    </source>
</evidence>
<keyword evidence="1" id="KW-0812">Transmembrane</keyword>
<protein>
    <recommendedName>
        <fullName evidence="4">DUF2892 domain-containing protein</fullName>
    </recommendedName>
</protein>
<dbReference type="OrthoDB" id="1049592at2"/>
<keyword evidence="1" id="KW-0472">Membrane</keyword>
<keyword evidence="3" id="KW-1185">Reference proteome</keyword>
<accession>A0A2W7U0S8</accession>
<dbReference type="Proteomes" id="UP000249177">
    <property type="component" value="Unassembled WGS sequence"/>
</dbReference>
<evidence type="ECO:0000313" key="3">
    <source>
        <dbReference type="Proteomes" id="UP000249177"/>
    </source>
</evidence>
<keyword evidence="1" id="KW-1133">Transmembrane helix</keyword>
<dbReference type="AlphaFoldDB" id="A0A2W7U0S8"/>
<sequence length="62" mass="7326">MKDLLFTNWHVMRIFRLAFAVFLFAQAYYTNEWFFIAFGLFFFIQAVFNTGCGPKGCTIPKK</sequence>
<comment type="caution">
    <text evidence="2">The sequence shown here is derived from an EMBL/GenBank/DDBJ whole genome shotgun (WGS) entry which is preliminary data.</text>
</comment>
<gene>
    <name evidence="2" type="ORF">DOS84_04035</name>
</gene>
<feature type="transmembrane region" description="Helical" evidence="1">
    <location>
        <begin position="12"/>
        <end position="29"/>
    </location>
</feature>